<keyword evidence="1" id="KW-0678">Repressor</keyword>
<dbReference type="GO" id="GO:0003700">
    <property type="term" value="F:DNA-binding transcription factor activity"/>
    <property type="evidence" value="ECO:0007669"/>
    <property type="project" value="TreeGrafter"/>
</dbReference>
<evidence type="ECO:0000256" key="1">
    <source>
        <dbReference type="ARBA" id="ARBA00022491"/>
    </source>
</evidence>
<organism evidence="7 8">
    <name type="scientific">Antricoccus suffuscus</name>
    <dbReference type="NCBI Taxonomy" id="1629062"/>
    <lineage>
        <taxon>Bacteria</taxon>
        <taxon>Bacillati</taxon>
        <taxon>Actinomycetota</taxon>
        <taxon>Actinomycetes</taxon>
        <taxon>Geodermatophilales</taxon>
        <taxon>Antricoccaceae</taxon>
        <taxon>Antricoccus</taxon>
    </lineage>
</organism>
<evidence type="ECO:0000313" key="7">
    <source>
        <dbReference type="EMBL" id="PRZ42280.1"/>
    </source>
</evidence>
<dbReference type="SUPFAM" id="SSF48498">
    <property type="entry name" value="Tetracyclin repressor-like, C-terminal domain"/>
    <property type="match status" value="1"/>
</dbReference>
<evidence type="ECO:0000259" key="6">
    <source>
        <dbReference type="PROSITE" id="PS50977"/>
    </source>
</evidence>
<comment type="caution">
    <text evidence="7">The sequence shown here is derived from an EMBL/GenBank/DDBJ whole genome shotgun (WGS) entry which is preliminary data.</text>
</comment>
<evidence type="ECO:0000313" key="8">
    <source>
        <dbReference type="Proteomes" id="UP000237752"/>
    </source>
</evidence>
<dbReference type="Gene3D" id="1.10.357.10">
    <property type="entry name" value="Tetracycline Repressor, domain 2"/>
    <property type="match status" value="1"/>
</dbReference>
<keyword evidence="2" id="KW-0805">Transcription regulation</keyword>
<dbReference type="PROSITE" id="PS50977">
    <property type="entry name" value="HTH_TETR_2"/>
    <property type="match status" value="1"/>
</dbReference>
<evidence type="ECO:0000256" key="4">
    <source>
        <dbReference type="ARBA" id="ARBA00023163"/>
    </source>
</evidence>
<feature type="domain" description="HTH tetR-type" evidence="6">
    <location>
        <begin position="8"/>
        <end position="68"/>
    </location>
</feature>
<dbReference type="OrthoDB" id="9816296at2"/>
<dbReference type="InterPro" id="IPR050109">
    <property type="entry name" value="HTH-type_TetR-like_transc_reg"/>
</dbReference>
<dbReference type="SUPFAM" id="SSF46689">
    <property type="entry name" value="Homeodomain-like"/>
    <property type="match status" value="1"/>
</dbReference>
<dbReference type="InterPro" id="IPR001647">
    <property type="entry name" value="HTH_TetR"/>
</dbReference>
<keyword evidence="3 5" id="KW-0238">DNA-binding</keyword>
<feature type="DNA-binding region" description="H-T-H motif" evidence="5">
    <location>
        <begin position="31"/>
        <end position="50"/>
    </location>
</feature>
<dbReference type="Proteomes" id="UP000237752">
    <property type="component" value="Unassembled WGS sequence"/>
</dbReference>
<reference evidence="7 8" key="1">
    <citation type="submission" date="2018-03" db="EMBL/GenBank/DDBJ databases">
        <title>Genomic Encyclopedia of Archaeal and Bacterial Type Strains, Phase II (KMG-II): from individual species to whole genera.</title>
        <authorList>
            <person name="Goeker M."/>
        </authorList>
    </citation>
    <scope>NUCLEOTIDE SEQUENCE [LARGE SCALE GENOMIC DNA]</scope>
    <source>
        <strain evidence="7 8">DSM 100065</strain>
    </source>
</reference>
<keyword evidence="8" id="KW-1185">Reference proteome</keyword>
<evidence type="ECO:0000256" key="3">
    <source>
        <dbReference type="ARBA" id="ARBA00023125"/>
    </source>
</evidence>
<evidence type="ECO:0000256" key="2">
    <source>
        <dbReference type="ARBA" id="ARBA00023015"/>
    </source>
</evidence>
<dbReference type="Pfam" id="PF00440">
    <property type="entry name" value="TetR_N"/>
    <property type="match status" value="1"/>
</dbReference>
<dbReference type="AlphaFoldDB" id="A0A2T1A0Z5"/>
<dbReference type="PANTHER" id="PTHR30055:SF234">
    <property type="entry name" value="HTH-TYPE TRANSCRIPTIONAL REGULATOR BETI"/>
    <property type="match status" value="1"/>
</dbReference>
<sequence>MPKIVDHEERRRAIIKATWRVIARQGIANATTREIAKEANCSSGVLAHYFKDKADIMASAMRAAHNEVVERVAGTKLTGIAALREYMLECLPLDKRRRLLASIEVSFWGQAVGNKQLIAINGDELDTYQGRVRRRLVEAEAAGELQPGVNIDRTIRELHVLMDGLSVQAALYKGSASREEQVRMLDEVLARIVSKK</sequence>
<dbReference type="GO" id="GO:0000976">
    <property type="term" value="F:transcription cis-regulatory region binding"/>
    <property type="evidence" value="ECO:0007669"/>
    <property type="project" value="TreeGrafter"/>
</dbReference>
<gene>
    <name evidence="7" type="ORF">CLV47_106151</name>
</gene>
<evidence type="ECO:0000256" key="5">
    <source>
        <dbReference type="PROSITE-ProRule" id="PRU00335"/>
    </source>
</evidence>
<name>A0A2T1A0Z5_9ACTN</name>
<dbReference type="InterPro" id="IPR039538">
    <property type="entry name" value="BetI_C"/>
</dbReference>
<keyword evidence="4" id="KW-0804">Transcription</keyword>
<dbReference type="EMBL" id="PVUE01000006">
    <property type="protein sequence ID" value="PRZ42280.1"/>
    <property type="molecule type" value="Genomic_DNA"/>
</dbReference>
<proteinExistence type="predicted"/>
<dbReference type="Pfam" id="PF13977">
    <property type="entry name" value="TetR_C_6"/>
    <property type="match status" value="1"/>
</dbReference>
<dbReference type="InterPro" id="IPR009057">
    <property type="entry name" value="Homeodomain-like_sf"/>
</dbReference>
<dbReference type="PANTHER" id="PTHR30055">
    <property type="entry name" value="HTH-TYPE TRANSCRIPTIONAL REGULATOR RUTR"/>
    <property type="match status" value="1"/>
</dbReference>
<accession>A0A2T1A0Z5</accession>
<protein>
    <submittedName>
        <fullName evidence="7">TetR family transcriptional regulator</fullName>
    </submittedName>
</protein>
<dbReference type="InterPro" id="IPR036271">
    <property type="entry name" value="Tet_transcr_reg_TetR-rel_C_sf"/>
</dbReference>
<dbReference type="RefSeq" id="WP_146135341.1">
    <property type="nucleotide sequence ID" value="NZ_PVUE01000006.1"/>
</dbReference>